<feature type="coiled-coil region" evidence="3">
    <location>
        <begin position="68"/>
        <end position="125"/>
    </location>
</feature>
<reference evidence="8 9" key="1">
    <citation type="journal article" date="2010" name="J. Bacteriol.">
        <title>Genome sequences of Pelagibaca bermudensis HTCC2601T and Maritimibacter alkaliphilus HTCC2654T, the type strains of two marine Roseobacter genera.</title>
        <authorList>
            <person name="Thrash J.C."/>
            <person name="Cho J.C."/>
            <person name="Ferriera S."/>
            <person name="Johnson J."/>
            <person name="Vergin K.L."/>
            <person name="Giovannoni S.J."/>
        </authorList>
    </citation>
    <scope>NUCLEOTIDE SEQUENCE [LARGE SCALE GENOMIC DNA]</scope>
    <source>
        <strain evidence="9">DSM 26914 / JCM 13377 / KCTC 12554 / HTCC2601</strain>
    </source>
</reference>
<evidence type="ECO:0000313" key="8">
    <source>
        <dbReference type="EMBL" id="EAU47377.1"/>
    </source>
</evidence>
<evidence type="ECO:0000256" key="1">
    <source>
        <dbReference type="ARBA" id="ARBA00004196"/>
    </source>
</evidence>
<dbReference type="Pfam" id="PF25876">
    <property type="entry name" value="HH_MFP_RND"/>
    <property type="match status" value="1"/>
</dbReference>
<dbReference type="HOGENOM" id="CLU_018816_2_1_5"/>
<feature type="domain" description="Multidrug resistance protein MdtA-like barrel-sandwich hybrid" evidence="5">
    <location>
        <begin position="21"/>
        <end position="162"/>
    </location>
</feature>
<organism evidence="8 9">
    <name type="scientific">Salipiger bermudensis (strain DSM 26914 / JCM 13377 / KCTC 12554 / HTCC2601)</name>
    <name type="common">Pelagibaca bermudensis</name>
    <dbReference type="NCBI Taxonomy" id="314265"/>
    <lineage>
        <taxon>Bacteria</taxon>
        <taxon>Pseudomonadati</taxon>
        <taxon>Pseudomonadota</taxon>
        <taxon>Alphaproteobacteria</taxon>
        <taxon>Rhodobacterales</taxon>
        <taxon>Roseobacteraceae</taxon>
        <taxon>Salipiger</taxon>
    </lineage>
</organism>
<evidence type="ECO:0000313" key="9">
    <source>
        <dbReference type="Proteomes" id="UP000006230"/>
    </source>
</evidence>
<dbReference type="GO" id="GO:0030313">
    <property type="term" value="C:cell envelope"/>
    <property type="evidence" value="ECO:0007669"/>
    <property type="project" value="UniProtKB-SubCell"/>
</dbReference>
<dbReference type="Pfam" id="PF25967">
    <property type="entry name" value="RND-MFP_C"/>
    <property type="match status" value="1"/>
</dbReference>
<proteinExistence type="inferred from homology"/>
<dbReference type="Gene3D" id="2.40.420.20">
    <property type="match status" value="1"/>
</dbReference>
<dbReference type="InterPro" id="IPR058626">
    <property type="entry name" value="MdtA-like_b-barrel"/>
</dbReference>
<dbReference type="GO" id="GO:0046677">
    <property type="term" value="P:response to antibiotic"/>
    <property type="evidence" value="ECO:0007669"/>
    <property type="project" value="TreeGrafter"/>
</dbReference>
<feature type="domain" description="Multidrug resistance protein MdtA-like beta-barrel" evidence="6">
    <location>
        <begin position="166"/>
        <end position="254"/>
    </location>
</feature>
<evidence type="ECO:0000259" key="7">
    <source>
        <dbReference type="Pfam" id="PF25967"/>
    </source>
</evidence>
<dbReference type="Pfam" id="PF25917">
    <property type="entry name" value="BSH_RND"/>
    <property type="match status" value="1"/>
</dbReference>
<dbReference type="InterPro" id="IPR058624">
    <property type="entry name" value="MdtA-like_HH"/>
</dbReference>
<dbReference type="SUPFAM" id="SSF111369">
    <property type="entry name" value="HlyD-like secretion proteins"/>
    <property type="match status" value="1"/>
</dbReference>
<feature type="domain" description="Multidrug resistance protein MdtA-like C-terminal permuted SH3" evidence="7">
    <location>
        <begin position="257"/>
        <end position="316"/>
    </location>
</feature>
<keyword evidence="9" id="KW-1185">Reference proteome</keyword>
<gene>
    <name evidence="8" type="ORF">R2601_21236</name>
</gene>
<comment type="caution">
    <text evidence="8">The sequence shown here is derived from an EMBL/GenBank/DDBJ whole genome shotgun (WGS) entry which is preliminary data.</text>
</comment>
<comment type="subcellular location">
    <subcellularLocation>
        <location evidence="1">Cell envelope</location>
    </subcellularLocation>
</comment>
<dbReference type="EMBL" id="AATQ01000007">
    <property type="protein sequence ID" value="EAU47377.1"/>
    <property type="molecule type" value="Genomic_DNA"/>
</dbReference>
<dbReference type="InterPro" id="IPR058625">
    <property type="entry name" value="MdtA-like_BSH"/>
</dbReference>
<keyword evidence="3" id="KW-0175">Coiled coil</keyword>
<dbReference type="Gene3D" id="2.40.30.170">
    <property type="match status" value="1"/>
</dbReference>
<dbReference type="Pfam" id="PF25944">
    <property type="entry name" value="Beta-barrel_RND"/>
    <property type="match status" value="1"/>
</dbReference>
<dbReference type="PANTHER" id="PTHR30158:SF3">
    <property type="entry name" value="MULTIDRUG EFFLUX PUMP SUBUNIT ACRA-RELATED"/>
    <property type="match status" value="1"/>
</dbReference>
<dbReference type="eggNOG" id="COG0845">
    <property type="taxonomic scope" value="Bacteria"/>
</dbReference>
<evidence type="ECO:0000259" key="4">
    <source>
        <dbReference type="Pfam" id="PF25876"/>
    </source>
</evidence>
<dbReference type="Gene3D" id="2.40.50.100">
    <property type="match status" value="1"/>
</dbReference>
<dbReference type="STRING" id="314265.R2601_21236"/>
<dbReference type="InterPro" id="IPR058627">
    <property type="entry name" value="MdtA-like_C"/>
</dbReference>
<dbReference type="PANTHER" id="PTHR30158">
    <property type="entry name" value="ACRA/E-RELATED COMPONENT OF DRUG EFFLUX TRANSPORTER"/>
    <property type="match status" value="1"/>
</dbReference>
<feature type="domain" description="Multidrug resistance protein MdtA-like alpha-helical hairpin" evidence="4">
    <location>
        <begin position="61"/>
        <end position="128"/>
    </location>
</feature>
<evidence type="ECO:0000259" key="6">
    <source>
        <dbReference type="Pfam" id="PF25944"/>
    </source>
</evidence>
<sequence>MEREPVPFTTTVPGRAVAYQQVDIRPRVGGMISEIVYESGRPVAAGDVLFRIEDDTYRADVASAQAAVDLAQASVDAAQETVTRYENLLGTGVTAEDMATARVSLKQAEADRSSAQAALEVARLDLERTEITSPISGYATVPTVSVGALVTENQTDALTTVTRLDPIYVDVAESSRRVGEIRNRFDTGSLQRGDRLEINLELETGDTYSGEGEMVSPGTTVSTTTGTTEMRLRFENAERRIMPGQYLRVDITIGTIQAVLVPQGATSRASNGELTAFVAVDGLAEERVLEDQGSYRNAWVVTEGVEAGESLIVDGLSNLQDGAAVSTLPVTISEDGVVTEVQDSADEG</sequence>
<accession>Q0FSZ2</accession>
<dbReference type="Proteomes" id="UP000006230">
    <property type="component" value="Unassembled WGS sequence"/>
</dbReference>
<protein>
    <submittedName>
        <fullName evidence="8">Probable protein secretion protein, HlyD family</fullName>
    </submittedName>
</protein>
<evidence type="ECO:0000256" key="3">
    <source>
        <dbReference type="SAM" id="Coils"/>
    </source>
</evidence>
<dbReference type="AlphaFoldDB" id="Q0FSZ2"/>
<evidence type="ECO:0000259" key="5">
    <source>
        <dbReference type="Pfam" id="PF25917"/>
    </source>
</evidence>
<name>Q0FSZ2_SALBH</name>
<dbReference type="Gene3D" id="1.10.287.470">
    <property type="entry name" value="Helix hairpin bin"/>
    <property type="match status" value="1"/>
</dbReference>
<dbReference type="InterPro" id="IPR006143">
    <property type="entry name" value="RND_pump_MFP"/>
</dbReference>
<dbReference type="GO" id="GO:0015562">
    <property type="term" value="F:efflux transmembrane transporter activity"/>
    <property type="evidence" value="ECO:0007669"/>
    <property type="project" value="InterPro"/>
</dbReference>
<comment type="similarity">
    <text evidence="2">Belongs to the membrane fusion protein (MFP) (TC 8.A.1) family.</text>
</comment>
<dbReference type="NCBIfam" id="TIGR01730">
    <property type="entry name" value="RND_mfp"/>
    <property type="match status" value="1"/>
</dbReference>
<evidence type="ECO:0000256" key="2">
    <source>
        <dbReference type="ARBA" id="ARBA00009477"/>
    </source>
</evidence>
<dbReference type="GO" id="GO:0005886">
    <property type="term" value="C:plasma membrane"/>
    <property type="evidence" value="ECO:0007669"/>
    <property type="project" value="TreeGrafter"/>
</dbReference>